<dbReference type="InterPro" id="IPR000768">
    <property type="entry name" value="ART"/>
</dbReference>
<evidence type="ECO:0000313" key="10">
    <source>
        <dbReference type="EMBL" id="CAF3599496.1"/>
    </source>
</evidence>
<reference evidence="8" key="1">
    <citation type="submission" date="2021-02" db="EMBL/GenBank/DDBJ databases">
        <authorList>
            <person name="Nowell W R."/>
        </authorList>
    </citation>
    <scope>NUCLEOTIDE SEQUENCE</scope>
</reference>
<evidence type="ECO:0000256" key="4">
    <source>
        <dbReference type="ARBA" id="ARBA00022695"/>
    </source>
</evidence>
<evidence type="ECO:0000256" key="1">
    <source>
        <dbReference type="ARBA" id="ARBA00009558"/>
    </source>
</evidence>
<evidence type="ECO:0000313" key="12">
    <source>
        <dbReference type="Proteomes" id="UP000663829"/>
    </source>
</evidence>
<dbReference type="Proteomes" id="UP000682733">
    <property type="component" value="Unassembled WGS sequence"/>
</dbReference>
<dbReference type="EMBL" id="CAJOBA010008115">
    <property type="protein sequence ID" value="CAF3820677.1"/>
    <property type="molecule type" value="Genomic_DNA"/>
</dbReference>
<evidence type="ECO:0000256" key="3">
    <source>
        <dbReference type="ARBA" id="ARBA00022679"/>
    </source>
</evidence>
<dbReference type="Proteomes" id="UP000681722">
    <property type="component" value="Unassembled WGS sequence"/>
</dbReference>
<keyword evidence="7" id="KW-0520">NAD</keyword>
<dbReference type="Gene3D" id="1.25.40.20">
    <property type="entry name" value="Ankyrin repeat-containing domain"/>
    <property type="match status" value="1"/>
</dbReference>
<evidence type="ECO:0000256" key="2">
    <source>
        <dbReference type="ARBA" id="ARBA00022676"/>
    </source>
</evidence>
<keyword evidence="6" id="KW-0040">ANK repeat</keyword>
<proteinExistence type="inferred from homology"/>
<comment type="catalytic activity">
    <reaction evidence="5 7">
        <text>L-arginyl-[protein] + NAD(+) = N(omega)-(ADP-D-ribosyl)-L-arginyl-[protein] + nicotinamide + H(+)</text>
        <dbReference type="Rhea" id="RHEA:19149"/>
        <dbReference type="Rhea" id="RHEA-COMP:10532"/>
        <dbReference type="Rhea" id="RHEA-COMP:15087"/>
        <dbReference type="ChEBI" id="CHEBI:15378"/>
        <dbReference type="ChEBI" id="CHEBI:17154"/>
        <dbReference type="ChEBI" id="CHEBI:29965"/>
        <dbReference type="ChEBI" id="CHEBI:57540"/>
        <dbReference type="ChEBI" id="CHEBI:142554"/>
        <dbReference type="EC" id="2.4.2.31"/>
    </reaction>
</comment>
<evidence type="ECO:0000256" key="5">
    <source>
        <dbReference type="ARBA" id="ARBA00047597"/>
    </source>
</evidence>
<dbReference type="EC" id="2.4.2.31" evidence="7"/>
<dbReference type="Pfam" id="PF01129">
    <property type="entry name" value="ART"/>
    <property type="match status" value="1"/>
</dbReference>
<dbReference type="GO" id="GO:0106274">
    <property type="term" value="F:NAD+-protein-arginine ADP-ribosyltransferase activity"/>
    <property type="evidence" value="ECO:0007669"/>
    <property type="project" value="UniProtKB-EC"/>
</dbReference>
<protein>
    <recommendedName>
        <fullName evidence="7">NAD(P)(+)--arginine ADP-ribosyltransferase</fullName>
        <ecNumber evidence="7">2.4.2.31</ecNumber>
    </recommendedName>
    <alternativeName>
        <fullName evidence="7">Mono(ADP-ribosyl)transferase</fullName>
    </alternativeName>
</protein>
<evidence type="ECO:0000313" key="8">
    <source>
        <dbReference type="EMBL" id="CAF0813614.1"/>
    </source>
</evidence>
<dbReference type="InterPro" id="IPR036770">
    <property type="entry name" value="Ankyrin_rpt-contain_sf"/>
</dbReference>
<dbReference type="AlphaFoldDB" id="A0A813TJR6"/>
<organism evidence="8 12">
    <name type="scientific">Didymodactylos carnosus</name>
    <dbReference type="NCBI Taxonomy" id="1234261"/>
    <lineage>
        <taxon>Eukaryota</taxon>
        <taxon>Metazoa</taxon>
        <taxon>Spiralia</taxon>
        <taxon>Gnathifera</taxon>
        <taxon>Rotifera</taxon>
        <taxon>Eurotatoria</taxon>
        <taxon>Bdelloidea</taxon>
        <taxon>Philodinida</taxon>
        <taxon>Philodinidae</taxon>
        <taxon>Didymodactylos</taxon>
    </lineage>
</organism>
<keyword evidence="3 7" id="KW-0808">Transferase</keyword>
<dbReference type="SUPFAM" id="SSF48403">
    <property type="entry name" value="Ankyrin repeat"/>
    <property type="match status" value="1"/>
</dbReference>
<dbReference type="SUPFAM" id="SSF56399">
    <property type="entry name" value="ADP-ribosylation"/>
    <property type="match status" value="1"/>
</dbReference>
<dbReference type="PROSITE" id="PS51996">
    <property type="entry name" value="TR_MART"/>
    <property type="match status" value="1"/>
</dbReference>
<comment type="similarity">
    <text evidence="1 7">Belongs to the Arg-specific ADP-ribosyltransferase family.</text>
</comment>
<evidence type="ECO:0000313" key="11">
    <source>
        <dbReference type="EMBL" id="CAF3820677.1"/>
    </source>
</evidence>
<evidence type="ECO:0000313" key="9">
    <source>
        <dbReference type="EMBL" id="CAF1054318.1"/>
    </source>
</evidence>
<name>A0A813TJR6_9BILA</name>
<sequence length="355" mass="41681">MSNEDKRYSELYNAAEKNDVDALYEIICNDTYTYDYYNQKECDGSTALHKAVEKENFYFVEFLLQKGVHLNVRDKLNRTPYDIAYTMNNSALLELLRRPRNSEYYTSNPFASYSFQSTYTRKPIHLAHPGHPLQNCPESVHSDPYGHIRKLASKSLTNSSQYAKIQDLINEADGFNYPVALIQAYTIESPFYETINNTLNEWQLHKDNDADVLSYWKEVRDYMFRIQDNFDLFGTSCYRGLTLKNERELDVYQPLAEFAFPQFTSTSKSKTTALGFTIPKKDAKIPVLMEIRITGQYHQIDISDISEYREEAEVLWPPWSTFRVLNVNRNYTDPETTKRYTYILLEPIHPSYDRQ</sequence>
<dbReference type="Pfam" id="PF12796">
    <property type="entry name" value="Ank_2"/>
    <property type="match status" value="1"/>
</dbReference>
<dbReference type="EMBL" id="CAJNOK010008103">
    <property type="protein sequence ID" value="CAF1054318.1"/>
    <property type="molecule type" value="Genomic_DNA"/>
</dbReference>
<evidence type="ECO:0000256" key="7">
    <source>
        <dbReference type="RuleBase" id="RU361228"/>
    </source>
</evidence>
<feature type="repeat" description="ANK" evidence="6">
    <location>
        <begin position="43"/>
        <end position="75"/>
    </location>
</feature>
<dbReference type="EMBL" id="CAJNOQ010000547">
    <property type="protein sequence ID" value="CAF0813614.1"/>
    <property type="molecule type" value="Genomic_DNA"/>
</dbReference>
<dbReference type="Proteomes" id="UP000677228">
    <property type="component" value="Unassembled WGS sequence"/>
</dbReference>
<keyword evidence="2 7" id="KW-0328">Glycosyltransferase</keyword>
<dbReference type="SMART" id="SM00248">
    <property type="entry name" value="ANK"/>
    <property type="match status" value="1"/>
</dbReference>
<keyword evidence="4" id="KW-0548">Nucleotidyltransferase</keyword>
<comment type="caution">
    <text evidence="8">The sequence shown here is derived from an EMBL/GenBank/DDBJ whole genome shotgun (WGS) entry which is preliminary data.</text>
</comment>
<dbReference type="GO" id="GO:0016779">
    <property type="term" value="F:nucleotidyltransferase activity"/>
    <property type="evidence" value="ECO:0007669"/>
    <property type="project" value="UniProtKB-KW"/>
</dbReference>
<dbReference type="Proteomes" id="UP000663829">
    <property type="component" value="Unassembled WGS sequence"/>
</dbReference>
<dbReference type="PROSITE" id="PS50297">
    <property type="entry name" value="ANK_REP_REGION"/>
    <property type="match status" value="1"/>
</dbReference>
<dbReference type="Gene3D" id="3.90.176.10">
    <property type="entry name" value="Toxin ADP-ribosyltransferase, Chain A, domain 1"/>
    <property type="match status" value="1"/>
</dbReference>
<dbReference type="OrthoDB" id="20727at2759"/>
<dbReference type="InterPro" id="IPR002110">
    <property type="entry name" value="Ankyrin_rpt"/>
</dbReference>
<keyword evidence="12" id="KW-1185">Reference proteome</keyword>
<accession>A0A813TJR6</accession>
<gene>
    <name evidence="8" type="ORF">GPM918_LOCUS4167</name>
    <name evidence="9" type="ORF">OVA965_LOCUS17097</name>
    <name evidence="10" type="ORF">SRO942_LOCUS4167</name>
    <name evidence="11" type="ORF">TMI583_LOCUS17105</name>
</gene>
<evidence type="ECO:0000256" key="6">
    <source>
        <dbReference type="PROSITE-ProRule" id="PRU00023"/>
    </source>
</evidence>
<dbReference type="EMBL" id="CAJOBC010000547">
    <property type="protein sequence ID" value="CAF3599496.1"/>
    <property type="molecule type" value="Genomic_DNA"/>
</dbReference>
<keyword evidence="7" id="KW-0521">NADP</keyword>
<dbReference type="PROSITE" id="PS50088">
    <property type="entry name" value="ANK_REPEAT"/>
    <property type="match status" value="1"/>
</dbReference>